<reference evidence="2" key="1">
    <citation type="submission" date="2013-04" db="EMBL/GenBank/DDBJ databases">
        <title>The Genome Sequence of Fonticula alba ATCC 38817.</title>
        <authorList>
            <consortium name="The Broad Institute Genomics Platform"/>
            <person name="Russ C."/>
            <person name="Cuomo C."/>
            <person name="Burger G."/>
            <person name="Gray M.W."/>
            <person name="Holland P.W.H."/>
            <person name="King N."/>
            <person name="Lang F.B.F."/>
            <person name="Roger A.J."/>
            <person name="Ruiz-Trillo I."/>
            <person name="Brown M."/>
            <person name="Walker B."/>
            <person name="Young S."/>
            <person name="Zeng Q."/>
            <person name="Gargeya S."/>
            <person name="Fitzgerald M."/>
            <person name="Haas B."/>
            <person name="Abouelleil A."/>
            <person name="Allen A.W."/>
            <person name="Alvarado L."/>
            <person name="Arachchi H.M."/>
            <person name="Berlin A.M."/>
            <person name="Chapman S.B."/>
            <person name="Gainer-Dewar J."/>
            <person name="Goldberg J."/>
            <person name="Griggs A."/>
            <person name="Gujja S."/>
            <person name="Hansen M."/>
            <person name="Howarth C."/>
            <person name="Imamovic A."/>
            <person name="Ireland A."/>
            <person name="Larimer J."/>
            <person name="McCowan C."/>
            <person name="Murphy C."/>
            <person name="Pearson M."/>
            <person name="Poon T.W."/>
            <person name="Priest M."/>
            <person name="Roberts A."/>
            <person name="Saif S."/>
            <person name="Shea T."/>
            <person name="Sisk P."/>
            <person name="Sykes S."/>
            <person name="Wortman J."/>
            <person name="Nusbaum C."/>
            <person name="Birren B."/>
        </authorList>
    </citation>
    <scope>NUCLEOTIDE SEQUENCE [LARGE SCALE GENOMIC DNA]</scope>
    <source>
        <strain evidence="2">ATCC 38817</strain>
    </source>
</reference>
<dbReference type="RefSeq" id="XP_009494803.1">
    <property type="nucleotide sequence ID" value="XM_009496528.1"/>
</dbReference>
<organism evidence="2">
    <name type="scientific">Fonticula alba</name>
    <name type="common">Slime mold</name>
    <dbReference type="NCBI Taxonomy" id="691883"/>
    <lineage>
        <taxon>Eukaryota</taxon>
        <taxon>Rotosphaerida</taxon>
        <taxon>Fonticulaceae</taxon>
        <taxon>Fonticula</taxon>
    </lineage>
</organism>
<keyword evidence="3" id="KW-1185">Reference proteome</keyword>
<evidence type="ECO:0000313" key="2">
    <source>
        <dbReference type="EMBL" id="KCV70287.1"/>
    </source>
</evidence>
<feature type="region of interest" description="Disordered" evidence="1">
    <location>
        <begin position="677"/>
        <end position="711"/>
    </location>
</feature>
<feature type="compositionally biased region" description="Pro residues" evidence="1">
    <location>
        <begin position="526"/>
        <end position="545"/>
    </location>
</feature>
<feature type="compositionally biased region" description="Basic residues" evidence="1">
    <location>
        <begin position="854"/>
        <end position="863"/>
    </location>
</feature>
<dbReference type="Proteomes" id="UP000030693">
    <property type="component" value="Unassembled WGS sequence"/>
</dbReference>
<evidence type="ECO:0000256" key="1">
    <source>
        <dbReference type="SAM" id="MobiDB-lite"/>
    </source>
</evidence>
<protein>
    <submittedName>
        <fullName evidence="2">Uncharacterized protein</fullName>
    </submittedName>
</protein>
<feature type="region of interest" description="Disordered" evidence="1">
    <location>
        <begin position="167"/>
        <end position="203"/>
    </location>
</feature>
<sequence>MRQWRASSAILRPGRRSFSKESRPLAGRALCRPDDSTPCAGAPASGDAPTEDKADDGDDPHKATPPSECDSNLNSLLTQKGFLSNNQLDSLASALATAVLRDPSILGPAALPPPRILAPSVPGRSMVDATFLDSRSLWRETGRQEVPLPWHDGDDPAQEEYLARQFERASSSEDLDDPDSDLHPDSDMPELEAYPGRMTGPVSLSGFRRQLRTREVMAVEQRTPMSHALTLPLHSPARPPGAAPPPPLNILFERFHRMLLNVEHTHPHAMDNSSKAMELQQLAARRELKNNQIFRRTPSVFRSSERFVWWWDAPRPPGQKFHQKMLIPADRLIIRMAESLCLSFGPEFMDAALETLGQLEPVIRQISGGNSVNILLGHLDAVTVDSFIDPHIPKDYSNARAIYATVPATHPLNETIYRIARLIAYELYRSGLLPSPDPGELRMTLARVPRRQSSSGDYKSFSFDARPIMRAFGPGTAFELGFFTIASLELTRLHGTPMNPGSLNSELSIPFAKKQPPSISQARLPQLPPDLLPPKDAPANVAPPPATLAASREQDLLFSLATSTLLAPSVPGMVAGHERLITSRWALPDLVPNAPRGLPADRRGLDGAGGGPGAPGVAPPPLGGSPSRSPSAAPADGSFSFYSSPPAAASSSSFPSGRYFDAPLQRALPQNALQSLTQRLPKSPASAPSAISPFASFMPSRPGPKDAPPEVAQPRVLDRAVPTGRSPLLDVMPNLDLLLNSIREVAQQRPLMREKHQNPTHQHLTSLSSLSDEGPEAAEEQDVVNMTMASGLALAPEPPVPSGQPDPPVVAPAPGAPTADRSIDRSVLDAGLRNIGLLPSGTRTGPLSAETRTRPKRRGKSKKREAAAAAAASSGSGSGSGSGSDPTSDPKSGEGGP</sequence>
<dbReference type="AlphaFoldDB" id="A0A058Z9S3"/>
<dbReference type="EMBL" id="KB932204">
    <property type="protein sequence ID" value="KCV70287.1"/>
    <property type="molecule type" value="Genomic_DNA"/>
</dbReference>
<name>A0A058Z9S3_FONAL</name>
<feature type="region of interest" description="Disordered" evidence="1">
    <location>
        <begin position="518"/>
        <end position="545"/>
    </location>
</feature>
<feature type="region of interest" description="Disordered" evidence="1">
    <location>
        <begin position="793"/>
        <end position="897"/>
    </location>
</feature>
<feature type="region of interest" description="Disordered" evidence="1">
    <location>
        <begin position="1"/>
        <end position="73"/>
    </location>
</feature>
<feature type="compositionally biased region" description="Low complexity" evidence="1">
    <location>
        <begin position="624"/>
        <end position="638"/>
    </location>
</feature>
<feature type="compositionally biased region" description="Pro residues" evidence="1">
    <location>
        <begin position="796"/>
        <end position="815"/>
    </location>
</feature>
<dbReference type="GeneID" id="20527342"/>
<dbReference type="Gene3D" id="3.90.1140.10">
    <property type="entry name" value="Cyclic phosphodiesterase"/>
    <property type="match status" value="1"/>
</dbReference>
<feature type="region of interest" description="Disordered" evidence="1">
    <location>
        <begin position="596"/>
        <end position="638"/>
    </location>
</feature>
<feature type="region of interest" description="Disordered" evidence="1">
    <location>
        <begin position="753"/>
        <end position="779"/>
    </location>
</feature>
<gene>
    <name evidence="2" type="ORF">H696_02617</name>
</gene>
<accession>A0A058Z9S3</accession>
<proteinExistence type="predicted"/>
<evidence type="ECO:0000313" key="3">
    <source>
        <dbReference type="Proteomes" id="UP000030693"/>
    </source>
</evidence>
<feature type="compositionally biased region" description="Low complexity" evidence="1">
    <location>
        <begin position="683"/>
        <end position="700"/>
    </location>
</feature>